<dbReference type="Gene3D" id="1.50.10.10">
    <property type="match status" value="1"/>
</dbReference>
<evidence type="ECO:0000313" key="8">
    <source>
        <dbReference type="EMBL" id="PRR84660.1"/>
    </source>
</evidence>
<dbReference type="InterPro" id="IPR008902">
    <property type="entry name" value="Rhamnosid_concanavalin"/>
</dbReference>
<dbReference type="RefSeq" id="WP_106009962.1">
    <property type="nucleotide sequence ID" value="NZ_PVXP01000036.1"/>
</dbReference>
<dbReference type="InterPro" id="IPR013737">
    <property type="entry name" value="Bac_rhamnosid_N"/>
</dbReference>
<sequence>MKLINLKTSHRDNSIGLDKIPYFSWMIESDEPDTYQSSYRIWVLNKQKEIVWDSTEIPSDQNDYIKYEGAELQSCEKYIWKVEVTDNHGNSDDASGTFETAFLGPAFEGTGAKWISEANPVIKRDVGFGNQPRATYFRREFNLDEKPQNATIYVTSHGAYEFTLNKENVADRKLATEYSSFEKVLFYQNYNITDKINAGANVLDITVGDGWYCSIKNMMKVELEDKYHALIYAIKFSFADDRCQWVYSDENTLCTNGPIISSDLYGGEIYDAREKVTDSGNWEKCVTRDFATDILRAQVSEGIEIVETLSPENIYVSPKKETIIDFGQNIAGIVRVKTHLKAGEEIILDHFEVTDKAGNYFDSIIDGGDVGKGCEQRTKFISDGSEEVYEPHFTFQGFRYVKVTAPEGYEIKAEDFEALALSTKKNTLGEFECSDDRINRLYKNTIWSQRSNMISIPTDCPQREKAGWTGDIAMYAKTALQNEDANAFLENWLISVEADQSENGAVPIVVPYNHIYVGTAKMLGKLCMNKGVVGSAGWGDAAVLVPWAMYEVSGNTDILEKQYKCMTGWAEYIINASKKRGSFSSRKYEKYLWNTGFHFGDWLIPSLSKKGYDMKLIMKAVFGTKKLVAPIFGYNTISIMAETAKLLGKISDAKKYEELSKNMKNAIQHTMINSEGRVRREYMGIYVLLLAFDLVPENLVGKVGKHLVRMIDENDGCLDTGFLGTPYILDALCKSGHTDRAYKLLMHDKCPSWLYEVNKGATTIWESWFSYDKNDEPLSISFNHYAFGCVDDWMFRYIGGIFPTAPAYKTFDIMVPKKIMLTGINHAKRSYISENGLIECEWKIDKDKLSMNVKVPCNTTARIHLWDGNVKTVGSGEYRF</sequence>
<dbReference type="Pfam" id="PF08531">
    <property type="entry name" value="Bac_rhamnosid_N"/>
    <property type="match status" value="1"/>
</dbReference>
<evidence type="ECO:0000256" key="2">
    <source>
        <dbReference type="ARBA" id="ARBA00012652"/>
    </source>
</evidence>
<dbReference type="Gene3D" id="2.60.120.260">
    <property type="entry name" value="Galactose-binding domain-like"/>
    <property type="match status" value="2"/>
</dbReference>
<dbReference type="AlphaFoldDB" id="A0A2T0BL87"/>
<feature type="domain" description="Alpha-L-rhamnosidase C-terminal" evidence="7">
    <location>
        <begin position="800"/>
        <end position="875"/>
    </location>
</feature>
<dbReference type="PANTHER" id="PTHR33307:SF6">
    <property type="entry name" value="ALPHA-RHAMNOSIDASE (EUROFUNG)-RELATED"/>
    <property type="match status" value="1"/>
</dbReference>
<dbReference type="InterPro" id="IPR013783">
    <property type="entry name" value="Ig-like_fold"/>
</dbReference>
<dbReference type="SUPFAM" id="SSF48208">
    <property type="entry name" value="Six-hairpin glycosidases"/>
    <property type="match status" value="1"/>
</dbReference>
<feature type="domain" description="Alpha-L-rhamnosidase six-hairpin glycosidase" evidence="6">
    <location>
        <begin position="428"/>
        <end position="798"/>
    </location>
</feature>
<dbReference type="EC" id="3.2.1.40" evidence="2"/>
<comment type="catalytic activity">
    <reaction evidence="1">
        <text>Hydrolysis of terminal non-reducing alpha-L-rhamnose residues in alpha-L-rhamnosides.</text>
        <dbReference type="EC" id="3.2.1.40"/>
    </reaction>
</comment>
<feature type="domain" description="Alpha-L-rhamnosidase concanavalin-like" evidence="4">
    <location>
        <begin position="318"/>
        <end position="420"/>
    </location>
</feature>
<evidence type="ECO:0000259" key="6">
    <source>
        <dbReference type="Pfam" id="PF17389"/>
    </source>
</evidence>
<dbReference type="GO" id="GO:0005975">
    <property type="term" value="P:carbohydrate metabolic process"/>
    <property type="evidence" value="ECO:0007669"/>
    <property type="project" value="InterPro"/>
</dbReference>
<dbReference type="Pfam" id="PF17390">
    <property type="entry name" value="Bac_rhamnosid_C"/>
    <property type="match status" value="1"/>
</dbReference>
<dbReference type="OrthoDB" id="9761045at2"/>
<keyword evidence="9" id="KW-1185">Reference proteome</keyword>
<dbReference type="InterPro" id="IPR012341">
    <property type="entry name" value="6hp_glycosidase-like_sf"/>
</dbReference>
<dbReference type="EMBL" id="PVXP01000036">
    <property type="protein sequence ID" value="PRR84660.1"/>
    <property type="molecule type" value="Genomic_DNA"/>
</dbReference>
<dbReference type="InterPro" id="IPR035396">
    <property type="entry name" value="Bac_rhamnosid6H"/>
</dbReference>
<name>A0A2T0BL87_9CLOT</name>
<proteinExistence type="predicted"/>
<reference evidence="8 9" key="1">
    <citation type="submission" date="2018-03" db="EMBL/GenBank/DDBJ databases">
        <title>Genome sequence of Clostridium luticellarii DSM 29923.</title>
        <authorList>
            <person name="Poehlein A."/>
            <person name="Daniel R."/>
        </authorList>
    </citation>
    <scope>NUCLEOTIDE SEQUENCE [LARGE SCALE GENOMIC DNA]</scope>
    <source>
        <strain evidence="8 9">DSM 29923</strain>
    </source>
</reference>
<evidence type="ECO:0000259" key="4">
    <source>
        <dbReference type="Pfam" id="PF05592"/>
    </source>
</evidence>
<dbReference type="Pfam" id="PF05592">
    <property type="entry name" value="Bac_rhamnosid"/>
    <property type="match status" value="1"/>
</dbReference>
<evidence type="ECO:0000256" key="1">
    <source>
        <dbReference type="ARBA" id="ARBA00001445"/>
    </source>
</evidence>
<dbReference type="PIRSF" id="PIRSF010631">
    <property type="entry name" value="A-rhamnsds"/>
    <property type="match status" value="1"/>
</dbReference>
<organism evidence="8 9">
    <name type="scientific">Clostridium luticellarii</name>
    <dbReference type="NCBI Taxonomy" id="1691940"/>
    <lineage>
        <taxon>Bacteria</taxon>
        <taxon>Bacillati</taxon>
        <taxon>Bacillota</taxon>
        <taxon>Clostridia</taxon>
        <taxon>Eubacteriales</taxon>
        <taxon>Clostridiaceae</taxon>
        <taxon>Clostridium</taxon>
    </lineage>
</organism>
<gene>
    <name evidence="8" type="ORF">CLLU_23440</name>
</gene>
<dbReference type="InterPro" id="IPR016007">
    <property type="entry name" value="Alpha_rhamnosid"/>
</dbReference>
<evidence type="ECO:0000256" key="3">
    <source>
        <dbReference type="ARBA" id="ARBA00022801"/>
    </source>
</evidence>
<dbReference type="Proteomes" id="UP000237798">
    <property type="component" value="Unassembled WGS sequence"/>
</dbReference>
<dbReference type="Pfam" id="PF25788">
    <property type="entry name" value="Ig_Rha78A_N"/>
    <property type="match status" value="1"/>
</dbReference>
<feature type="domain" description="Bacterial alpha-L-rhamnosidase N-terminal" evidence="5">
    <location>
        <begin position="146"/>
        <end position="307"/>
    </location>
</feature>
<dbReference type="GO" id="GO:0030596">
    <property type="term" value="F:alpha-L-rhamnosidase activity"/>
    <property type="evidence" value="ECO:0007669"/>
    <property type="project" value="UniProtKB-EC"/>
</dbReference>
<dbReference type="InterPro" id="IPR008928">
    <property type="entry name" value="6-hairpin_glycosidase_sf"/>
</dbReference>
<dbReference type="PANTHER" id="PTHR33307">
    <property type="entry name" value="ALPHA-RHAMNOSIDASE (EUROFUNG)"/>
    <property type="match status" value="1"/>
</dbReference>
<keyword evidence="3" id="KW-0378">Hydrolase</keyword>
<accession>A0A2T0BL87</accession>
<evidence type="ECO:0000313" key="9">
    <source>
        <dbReference type="Proteomes" id="UP000237798"/>
    </source>
</evidence>
<dbReference type="InterPro" id="IPR035398">
    <property type="entry name" value="Bac_rhamnosid_C"/>
</dbReference>
<evidence type="ECO:0000259" key="5">
    <source>
        <dbReference type="Pfam" id="PF08531"/>
    </source>
</evidence>
<evidence type="ECO:0000259" key="7">
    <source>
        <dbReference type="Pfam" id="PF17390"/>
    </source>
</evidence>
<comment type="caution">
    <text evidence="8">The sequence shown here is derived from an EMBL/GenBank/DDBJ whole genome shotgun (WGS) entry which is preliminary data.</text>
</comment>
<dbReference type="Gene3D" id="2.60.40.10">
    <property type="entry name" value="Immunoglobulins"/>
    <property type="match status" value="1"/>
</dbReference>
<dbReference type="Gene3D" id="2.60.420.10">
    <property type="entry name" value="Maltose phosphorylase, domain 3"/>
    <property type="match status" value="1"/>
</dbReference>
<protein>
    <recommendedName>
        <fullName evidence="2">alpha-L-rhamnosidase</fullName>
        <ecNumber evidence="2">3.2.1.40</ecNumber>
    </recommendedName>
</protein>
<dbReference type="Pfam" id="PF17389">
    <property type="entry name" value="Bac_rhamnosid6H"/>
    <property type="match status" value="1"/>
</dbReference>